<gene>
    <name evidence="2" type="ORF">NCCP602_17890</name>
</gene>
<keyword evidence="3" id="KW-1185">Reference proteome</keyword>
<feature type="domain" description="Conserved hypothetical protein CHP02391" evidence="1">
    <location>
        <begin position="149"/>
        <end position="270"/>
    </location>
</feature>
<evidence type="ECO:0000313" key="3">
    <source>
        <dbReference type="Proteomes" id="UP001498238"/>
    </source>
</evidence>
<accession>A0ABP3C8M7</accession>
<organism evidence="2 3">
    <name type="scientific">Brevibacterium metallidurans</name>
    <dbReference type="NCBI Taxonomy" id="1482676"/>
    <lineage>
        <taxon>Bacteria</taxon>
        <taxon>Bacillati</taxon>
        <taxon>Actinomycetota</taxon>
        <taxon>Actinomycetes</taxon>
        <taxon>Micrococcales</taxon>
        <taxon>Brevibacteriaceae</taxon>
        <taxon>Brevibacterium</taxon>
    </lineage>
</organism>
<sequence length="283" mass="31623">MTTTTQRPKKIPPFPTEMVKGVCDVLAQTDFPGLTGSEIDSLLRMVRVDQRETGANKRESLYVTLHNVQARQQAGNVVGAFIARAMSPGRYVTQPNRFNDLRDRLNEFLVFYGYSINETGKLVTGKKASTIEEGAALAGRLQTELKRRGCHSELLRYCDEELVNRSLFHAMSEASKSIPARVRAITGLAGDGATLYDGVFGTNRERPIWSINGHGSESEISAHRGFKNLLVGIHGHFRNPRAHSNRILIDEELADFYDAFSLFSYVHRQLDAVKRLTSEEPTP</sequence>
<dbReference type="Pfam" id="PF09509">
    <property type="entry name" value="Hypoth_Ymh"/>
    <property type="match status" value="1"/>
</dbReference>
<dbReference type="InterPro" id="IPR012654">
    <property type="entry name" value="CHP02391"/>
</dbReference>
<evidence type="ECO:0000259" key="1">
    <source>
        <dbReference type="Pfam" id="PF09509"/>
    </source>
</evidence>
<dbReference type="RefSeq" id="WP_231895001.1">
    <property type="nucleotide sequence ID" value="NZ_BAAAAF010000005.1"/>
</dbReference>
<proteinExistence type="predicted"/>
<name>A0ABP3C8M7_9MICO</name>
<reference evidence="2 3" key="1">
    <citation type="submission" date="2024-01" db="EMBL/GenBank/DDBJ databases">
        <title>Characterization of antibiotic resistant novel bacterial strains and their environmental applications.</title>
        <authorList>
            <person name="Manzoor S."/>
            <person name="Abbas S."/>
            <person name="Arshad M."/>
            <person name="Ahmed I."/>
        </authorList>
    </citation>
    <scope>NUCLEOTIDE SEQUENCE [LARGE SCALE GENOMIC DNA]</scope>
    <source>
        <strain evidence="2 3">NCCP-602</strain>
    </source>
</reference>
<comment type="caution">
    <text evidence="2">The sequence shown here is derived from an EMBL/GenBank/DDBJ whole genome shotgun (WGS) entry which is preliminary data.</text>
</comment>
<evidence type="ECO:0000313" key="2">
    <source>
        <dbReference type="EMBL" id="GAA0035828.1"/>
    </source>
</evidence>
<dbReference type="EMBL" id="BAAAAF010000005">
    <property type="protein sequence ID" value="GAA0035828.1"/>
    <property type="molecule type" value="Genomic_DNA"/>
</dbReference>
<dbReference type="NCBIfam" id="TIGR02391">
    <property type="entry name" value="hypoth_ymh"/>
    <property type="match status" value="1"/>
</dbReference>
<protein>
    <recommendedName>
        <fullName evidence="1">Conserved hypothetical protein CHP02391 domain-containing protein</fullName>
    </recommendedName>
</protein>
<dbReference type="Proteomes" id="UP001498238">
    <property type="component" value="Unassembled WGS sequence"/>
</dbReference>